<keyword evidence="1" id="KW-1133">Transmembrane helix</keyword>
<dbReference type="EMBL" id="PCSU01000091">
    <property type="protein sequence ID" value="PIP56075.1"/>
    <property type="molecule type" value="Genomic_DNA"/>
</dbReference>
<gene>
    <name evidence="2" type="ORF">COX05_05105</name>
</gene>
<evidence type="ECO:0000313" key="2">
    <source>
        <dbReference type="EMBL" id="PIP56075.1"/>
    </source>
</evidence>
<protein>
    <recommendedName>
        <fullName evidence="4">PsbP C-terminal domain-containing protein</fullName>
    </recommendedName>
</protein>
<sequence length="187" mass="21290">MRKELILIGIVALVIAGYFLFPTIKDVVGVSSTPTPEDSIDTSDWQTYTNEEYGFSIEYPNNWQTKGDDDNSAFYSIKLFAENSKNYIYIHIARKLATTTGLEVAEAIEEFEQYGYFRSNQEQGVFTHIPLAGTTAITAHSVDMELNDYVEFYIPNQSKSYILSIMYPDSSDLDEVFSSVVKTLRFF</sequence>
<evidence type="ECO:0000256" key="1">
    <source>
        <dbReference type="SAM" id="Phobius"/>
    </source>
</evidence>
<keyword evidence="1" id="KW-0472">Membrane</keyword>
<accession>A0A2H0BEI0</accession>
<reference evidence="2 3" key="1">
    <citation type="submission" date="2017-09" db="EMBL/GenBank/DDBJ databases">
        <title>Depth-based differentiation of microbial function through sediment-hosted aquifers and enrichment of novel symbionts in the deep terrestrial subsurface.</title>
        <authorList>
            <person name="Probst A.J."/>
            <person name="Ladd B."/>
            <person name="Jarett J.K."/>
            <person name="Geller-Mcgrath D.E."/>
            <person name="Sieber C.M."/>
            <person name="Emerson J.B."/>
            <person name="Anantharaman K."/>
            <person name="Thomas B.C."/>
            <person name="Malmstrom R."/>
            <person name="Stieglmeier M."/>
            <person name="Klingl A."/>
            <person name="Woyke T."/>
            <person name="Ryan C.M."/>
            <person name="Banfield J.F."/>
        </authorList>
    </citation>
    <scope>NUCLEOTIDE SEQUENCE [LARGE SCALE GENOMIC DNA]</scope>
    <source>
        <strain evidence="2">CG22_combo_CG10-13_8_21_14_all_39_12</strain>
    </source>
</reference>
<keyword evidence="1" id="KW-0812">Transmembrane</keyword>
<name>A0A2H0BEI0_UNCKA</name>
<comment type="caution">
    <text evidence="2">The sequence shown here is derived from an EMBL/GenBank/DDBJ whole genome shotgun (WGS) entry which is preliminary data.</text>
</comment>
<dbReference type="Proteomes" id="UP000228495">
    <property type="component" value="Unassembled WGS sequence"/>
</dbReference>
<evidence type="ECO:0000313" key="3">
    <source>
        <dbReference type="Proteomes" id="UP000228495"/>
    </source>
</evidence>
<evidence type="ECO:0008006" key="4">
    <source>
        <dbReference type="Google" id="ProtNLM"/>
    </source>
</evidence>
<feature type="transmembrane region" description="Helical" evidence="1">
    <location>
        <begin position="5"/>
        <end position="24"/>
    </location>
</feature>
<organism evidence="2 3">
    <name type="scientific">candidate division WWE3 bacterium CG22_combo_CG10-13_8_21_14_all_39_12</name>
    <dbReference type="NCBI Taxonomy" id="1975094"/>
    <lineage>
        <taxon>Bacteria</taxon>
        <taxon>Katanobacteria</taxon>
    </lineage>
</organism>
<dbReference type="AlphaFoldDB" id="A0A2H0BEI0"/>
<proteinExistence type="predicted"/>